<evidence type="ECO:0000313" key="1">
    <source>
        <dbReference type="EMBL" id="CAG9621553.1"/>
    </source>
</evidence>
<dbReference type="InterPro" id="IPR021247">
    <property type="entry name" value="DUF2785"/>
</dbReference>
<accession>A0ABN8A8V4</accession>
<name>A0ABN8A8V4_9BACI</name>
<sequence length="283" mass="33047">MSLLKDSRVMSESELKKLLEEKDGDVNSWSYVDNDALVRSMVAHIGSIDSELRDQLIYSSFYRFIIEENRLKHELLKELLDCCMNELLMKGIGENGTDTVFTRSFTTLLVALILYRDNQDSLLEAEKVKEVKEKLLHYMNHEVDLRGFVPNKGWAHSIAHVADTFDQLVKSTKLEKETYPEILNALWNKVLVSNSIYIHDEDERLLVPILNMLHNGLDEKGISTLLKELPLRLRMEKEQLREENYWFLVCNCKSFLKSFYVILGEKNQFLQLQESVRLCINKI</sequence>
<evidence type="ECO:0008006" key="3">
    <source>
        <dbReference type="Google" id="ProtNLM"/>
    </source>
</evidence>
<gene>
    <name evidence="1" type="ORF">BACCIP111883_02326</name>
</gene>
<protein>
    <recommendedName>
        <fullName evidence="3">DUF2785 domain-containing protein</fullName>
    </recommendedName>
</protein>
<reference evidence="1 2" key="1">
    <citation type="submission" date="2021-10" db="EMBL/GenBank/DDBJ databases">
        <authorList>
            <person name="Criscuolo A."/>
        </authorList>
    </citation>
    <scope>NUCLEOTIDE SEQUENCE [LARGE SCALE GENOMIC DNA]</scope>
    <source>
        <strain evidence="2">CIP 111883</strain>
    </source>
</reference>
<dbReference type="Proteomes" id="UP000789833">
    <property type="component" value="Unassembled WGS sequence"/>
</dbReference>
<comment type="caution">
    <text evidence="1">The sequence shown here is derived from an EMBL/GenBank/DDBJ whole genome shotgun (WGS) entry which is preliminary data.</text>
</comment>
<evidence type="ECO:0000313" key="2">
    <source>
        <dbReference type="Proteomes" id="UP000789833"/>
    </source>
</evidence>
<dbReference type="EMBL" id="CAKJTJ010000011">
    <property type="protein sequence ID" value="CAG9621553.1"/>
    <property type="molecule type" value="Genomic_DNA"/>
</dbReference>
<proteinExistence type="predicted"/>
<keyword evidence="2" id="KW-1185">Reference proteome</keyword>
<dbReference type="Pfam" id="PF10978">
    <property type="entry name" value="DUF2785"/>
    <property type="match status" value="1"/>
</dbReference>
<organism evidence="1 2">
    <name type="scientific">Sutcliffiella rhizosphaerae</name>
    <dbReference type="NCBI Taxonomy" id="2880967"/>
    <lineage>
        <taxon>Bacteria</taxon>
        <taxon>Bacillati</taxon>
        <taxon>Bacillota</taxon>
        <taxon>Bacilli</taxon>
        <taxon>Bacillales</taxon>
        <taxon>Bacillaceae</taxon>
        <taxon>Sutcliffiella</taxon>
    </lineage>
</organism>
<dbReference type="RefSeq" id="WP_230501434.1">
    <property type="nucleotide sequence ID" value="NZ_CAKJTJ010000011.1"/>
</dbReference>